<sequence length="74" mass="8337">MNSELDSTMVDDMPQGVVKATIQLAVFKAKKSPLIEYMQKNIKREVDINEVRSRLAKISGSLSQEIIEGRAERT</sequence>
<dbReference type="OrthoDB" id="380175at2157"/>
<organism evidence="1 2">
    <name type="scientific">Candidatus Methanoperedens nitratireducens</name>
    <dbReference type="NCBI Taxonomy" id="1392998"/>
    <lineage>
        <taxon>Archaea</taxon>
        <taxon>Methanobacteriati</taxon>
        <taxon>Methanobacteriota</taxon>
        <taxon>Stenosarchaea group</taxon>
        <taxon>Methanomicrobia</taxon>
        <taxon>Methanosarcinales</taxon>
        <taxon>ANME-2 cluster</taxon>
        <taxon>Candidatus Methanoperedentaceae</taxon>
        <taxon>Candidatus Methanoperedens</taxon>
    </lineage>
</organism>
<comment type="caution">
    <text evidence="1">The sequence shown here is derived from an EMBL/GenBank/DDBJ whole genome shotgun (WGS) entry which is preliminary data.</text>
</comment>
<proteinExistence type="predicted"/>
<name>A0A062V5R5_9EURY</name>
<dbReference type="RefSeq" id="WP_048090963.1">
    <property type="nucleotide sequence ID" value="NZ_JMIY01000004.1"/>
</dbReference>
<protein>
    <submittedName>
        <fullName evidence="1">Uncharacterized protein</fullName>
    </submittedName>
</protein>
<reference evidence="1 2" key="1">
    <citation type="journal article" date="2013" name="Nature">
        <title>Anaerobic oxidation of methane coupled to nitrate reduction in a novel archaeal lineage.</title>
        <authorList>
            <person name="Haroon M.F."/>
            <person name="Hu S."/>
            <person name="Shi Y."/>
            <person name="Imelfort M."/>
            <person name="Keller J."/>
            <person name="Hugenholtz P."/>
            <person name="Yuan Z."/>
            <person name="Tyson G.W."/>
        </authorList>
    </citation>
    <scope>NUCLEOTIDE SEQUENCE [LARGE SCALE GENOMIC DNA]</scope>
    <source>
        <strain evidence="1 2">ANME-2d</strain>
    </source>
</reference>
<keyword evidence="2" id="KW-1185">Reference proteome</keyword>
<accession>A0A062V5R5</accession>
<dbReference type="EMBL" id="JMIY01000004">
    <property type="protein sequence ID" value="KCZ71913.1"/>
    <property type="molecule type" value="Genomic_DNA"/>
</dbReference>
<gene>
    <name evidence="1" type="ORF">ANME2D_01969</name>
</gene>
<dbReference type="Proteomes" id="UP000027153">
    <property type="component" value="Unassembled WGS sequence"/>
</dbReference>
<dbReference type="AlphaFoldDB" id="A0A062V5R5"/>
<evidence type="ECO:0000313" key="1">
    <source>
        <dbReference type="EMBL" id="KCZ71913.1"/>
    </source>
</evidence>
<evidence type="ECO:0000313" key="2">
    <source>
        <dbReference type="Proteomes" id="UP000027153"/>
    </source>
</evidence>